<sequence length="114" mass="12525">MGDIPDGTRLRPTTWSPTIETDAENDNSPKNSKTKKASQKASKKTEKKTSQKASNKSGKKTESNNSIGDEDNMNTSNIFPTTLQGIPYRLHQSDSNNIGPYLSGYSNYFDSASM</sequence>
<dbReference type="EMBL" id="MTYI01000058">
    <property type="protein sequence ID" value="PNP54760.1"/>
    <property type="molecule type" value="Genomic_DNA"/>
</dbReference>
<dbReference type="Proteomes" id="UP000236290">
    <property type="component" value="Unassembled WGS sequence"/>
</dbReference>
<reference evidence="2 3" key="1">
    <citation type="submission" date="2017-02" db="EMBL/GenBank/DDBJ databases">
        <title>Genomes of Trichoderma spp. with biocontrol activity.</title>
        <authorList>
            <person name="Gardiner D."/>
            <person name="Kazan K."/>
            <person name="Vos C."/>
            <person name="Harvey P."/>
        </authorList>
    </citation>
    <scope>NUCLEOTIDE SEQUENCE [LARGE SCALE GENOMIC DNA]</scope>
    <source>
        <strain evidence="2 3">Tr1</strain>
    </source>
</reference>
<feature type="compositionally biased region" description="Polar residues" evidence="1">
    <location>
        <begin position="63"/>
        <end position="80"/>
    </location>
</feature>
<evidence type="ECO:0000313" key="2">
    <source>
        <dbReference type="EMBL" id="PNP54760.1"/>
    </source>
</evidence>
<feature type="region of interest" description="Disordered" evidence="1">
    <location>
        <begin position="1"/>
        <end position="80"/>
    </location>
</feature>
<name>A0A2K0UAG5_TRIHA</name>
<accession>A0A2K0UAG5</accession>
<gene>
    <name evidence="2" type="ORF">THARTR1_04965</name>
</gene>
<evidence type="ECO:0000256" key="1">
    <source>
        <dbReference type="SAM" id="MobiDB-lite"/>
    </source>
</evidence>
<feature type="compositionally biased region" description="Basic residues" evidence="1">
    <location>
        <begin position="32"/>
        <end position="42"/>
    </location>
</feature>
<comment type="caution">
    <text evidence="2">The sequence shown here is derived from an EMBL/GenBank/DDBJ whole genome shotgun (WGS) entry which is preliminary data.</text>
</comment>
<evidence type="ECO:0000313" key="3">
    <source>
        <dbReference type="Proteomes" id="UP000236290"/>
    </source>
</evidence>
<organism evidence="2 3">
    <name type="scientific">Trichoderma harzianum</name>
    <name type="common">Hypocrea lixii</name>
    <dbReference type="NCBI Taxonomy" id="5544"/>
    <lineage>
        <taxon>Eukaryota</taxon>
        <taxon>Fungi</taxon>
        <taxon>Dikarya</taxon>
        <taxon>Ascomycota</taxon>
        <taxon>Pezizomycotina</taxon>
        <taxon>Sordariomycetes</taxon>
        <taxon>Hypocreomycetidae</taxon>
        <taxon>Hypocreales</taxon>
        <taxon>Hypocreaceae</taxon>
        <taxon>Trichoderma</taxon>
    </lineage>
</organism>
<dbReference type="AlphaFoldDB" id="A0A2K0UAG5"/>
<protein>
    <submittedName>
        <fullName evidence="2">Uncharacterized protein</fullName>
    </submittedName>
</protein>
<proteinExistence type="predicted"/>